<reference evidence="1" key="2">
    <citation type="journal article" date="2019" name="Genome Biol. Evol.">
        <title>Day and night: Metabolic profiles and evolutionary relationships of six axenic non-marine cyanobacteria.</title>
        <authorList>
            <person name="Will S.E."/>
            <person name="Henke P."/>
            <person name="Boedeker C."/>
            <person name="Huang S."/>
            <person name="Brinkmann H."/>
            <person name="Rohde M."/>
            <person name="Jarek M."/>
            <person name="Friedl T."/>
            <person name="Seufert S."/>
            <person name="Schumacher M."/>
            <person name="Overmann J."/>
            <person name="Neumann-Schaal M."/>
            <person name="Petersen J."/>
        </authorList>
    </citation>
    <scope>NUCLEOTIDE SEQUENCE [LARGE SCALE GENOMIC DNA]</scope>
    <source>
        <strain evidence="1">PCC 7102</strain>
    </source>
</reference>
<evidence type="ECO:0000313" key="1">
    <source>
        <dbReference type="EMBL" id="RUT06445.1"/>
    </source>
</evidence>
<protein>
    <recommendedName>
        <fullName evidence="3">DUF1822 family protein</fullName>
    </recommendedName>
</protein>
<dbReference type="Proteomes" id="UP000271624">
    <property type="component" value="Unassembled WGS sequence"/>
</dbReference>
<proteinExistence type="predicted"/>
<comment type="caution">
    <text evidence="1">The sequence shown here is derived from an EMBL/GenBank/DDBJ whole genome shotgun (WGS) entry which is preliminary data.</text>
</comment>
<dbReference type="InterPro" id="IPR014951">
    <property type="entry name" value="DUF1822"/>
</dbReference>
<evidence type="ECO:0000313" key="2">
    <source>
        <dbReference type="Proteomes" id="UP000271624"/>
    </source>
</evidence>
<sequence length="173" mass="19125">MFNKNSDGSQKVSFTIPLGTKAHEIGRQSSEAVCNTGKDANKTERVYLNSLAVYAVNYYLEILRFETEFEQSNSQDKLMLKFFAQADLPVKNIGVLECIPVLNDAEYCDIPLEVWSNRIGYVVVQLSASLKEAVILGFTKTGASQVALNELLSVDDLIDYLTDLSEGATINIS</sequence>
<name>A0A3S1APP9_9CYAN</name>
<organism evidence="1 2">
    <name type="scientific">Dulcicalothrix desertica PCC 7102</name>
    <dbReference type="NCBI Taxonomy" id="232991"/>
    <lineage>
        <taxon>Bacteria</taxon>
        <taxon>Bacillati</taxon>
        <taxon>Cyanobacteriota</taxon>
        <taxon>Cyanophyceae</taxon>
        <taxon>Nostocales</taxon>
        <taxon>Calotrichaceae</taxon>
        <taxon>Dulcicalothrix</taxon>
    </lineage>
</organism>
<gene>
    <name evidence="1" type="ORF">DSM106972_027020</name>
</gene>
<keyword evidence="2" id="KW-1185">Reference proteome</keyword>
<dbReference type="AlphaFoldDB" id="A0A3S1APP9"/>
<dbReference type="Pfam" id="PF08852">
    <property type="entry name" value="DUF1822"/>
    <property type="match status" value="1"/>
</dbReference>
<dbReference type="EMBL" id="RSCL01000006">
    <property type="protein sequence ID" value="RUT06445.1"/>
    <property type="molecule type" value="Genomic_DNA"/>
</dbReference>
<evidence type="ECO:0008006" key="3">
    <source>
        <dbReference type="Google" id="ProtNLM"/>
    </source>
</evidence>
<reference evidence="1" key="1">
    <citation type="submission" date="2018-12" db="EMBL/GenBank/DDBJ databases">
        <authorList>
            <person name="Will S."/>
            <person name="Neumann-Schaal M."/>
            <person name="Henke P."/>
        </authorList>
    </citation>
    <scope>NUCLEOTIDE SEQUENCE</scope>
    <source>
        <strain evidence="1">PCC 7102</strain>
    </source>
</reference>
<accession>A0A3S1APP9</accession>